<dbReference type="EMBL" id="MJBS01000031">
    <property type="protein sequence ID" value="OHF00017.1"/>
    <property type="molecule type" value="Genomic_DNA"/>
</dbReference>
<dbReference type="Proteomes" id="UP000176998">
    <property type="component" value="Unassembled WGS sequence"/>
</dbReference>
<name>A0A1G4BF81_9PEZI</name>
<comment type="caution">
    <text evidence="1">The sequence shown here is derived from an EMBL/GenBank/DDBJ whole genome shotgun (WGS) entry which is preliminary data.</text>
</comment>
<evidence type="ECO:0000313" key="1">
    <source>
        <dbReference type="EMBL" id="OHF00017.1"/>
    </source>
</evidence>
<sequence>MIMYLIKTRRGHENETRYTRCAKRGFDGIAGNRLRIGRPLTTRGRRVKQRTLSFQKSTTGSAQADDELGRMTSRPQVADPVFQHGALTKLSETSVDLNASLTTMEMKKAHLGFCSFSHKSSFLSVGGLTMPELALLTSQDFIGTFSDLDKPY</sequence>
<gene>
    <name evidence="1" type="ORF">CORC01_04663</name>
</gene>
<keyword evidence="2" id="KW-1185">Reference proteome</keyword>
<accession>A0A1G4BF81</accession>
<reference evidence="1 2" key="1">
    <citation type="submission" date="2016-09" db="EMBL/GenBank/DDBJ databases">
        <authorList>
            <person name="Capua I."/>
            <person name="De Benedictis P."/>
            <person name="Joannis T."/>
            <person name="Lombin L.H."/>
            <person name="Cattoli G."/>
        </authorList>
    </citation>
    <scope>NUCLEOTIDE SEQUENCE [LARGE SCALE GENOMIC DNA]</scope>
    <source>
        <strain evidence="1 2">IMI 309357</strain>
    </source>
</reference>
<evidence type="ECO:0000313" key="2">
    <source>
        <dbReference type="Proteomes" id="UP000176998"/>
    </source>
</evidence>
<dbReference type="GeneID" id="34557820"/>
<protein>
    <submittedName>
        <fullName evidence="1">Uncharacterized protein</fullName>
    </submittedName>
</protein>
<dbReference type="RefSeq" id="XP_022477161.1">
    <property type="nucleotide sequence ID" value="XM_022616310.1"/>
</dbReference>
<dbReference type="OrthoDB" id="3434319at2759"/>
<proteinExistence type="predicted"/>
<dbReference type="AlphaFoldDB" id="A0A1G4BF81"/>
<organism evidence="1 2">
    <name type="scientific">Colletotrichum orchidophilum</name>
    <dbReference type="NCBI Taxonomy" id="1209926"/>
    <lineage>
        <taxon>Eukaryota</taxon>
        <taxon>Fungi</taxon>
        <taxon>Dikarya</taxon>
        <taxon>Ascomycota</taxon>
        <taxon>Pezizomycotina</taxon>
        <taxon>Sordariomycetes</taxon>
        <taxon>Hypocreomycetidae</taxon>
        <taxon>Glomerellales</taxon>
        <taxon>Glomerellaceae</taxon>
        <taxon>Colletotrichum</taxon>
    </lineage>
</organism>